<dbReference type="Pfam" id="PF00691">
    <property type="entry name" value="OmpA"/>
    <property type="match status" value="1"/>
</dbReference>
<evidence type="ECO:0000259" key="6">
    <source>
        <dbReference type="PROSITE" id="PS51123"/>
    </source>
</evidence>
<evidence type="ECO:0000256" key="1">
    <source>
        <dbReference type="ARBA" id="ARBA00004442"/>
    </source>
</evidence>
<dbReference type="GO" id="GO:0009279">
    <property type="term" value="C:cell outer membrane"/>
    <property type="evidence" value="ECO:0007669"/>
    <property type="project" value="UniProtKB-SubCell"/>
</dbReference>
<organism evidence="7 8">
    <name type="scientific">Azospirillum doebereinerae</name>
    <dbReference type="NCBI Taxonomy" id="92933"/>
    <lineage>
        <taxon>Bacteria</taxon>
        <taxon>Pseudomonadati</taxon>
        <taxon>Pseudomonadota</taxon>
        <taxon>Alphaproteobacteria</taxon>
        <taxon>Rhodospirillales</taxon>
        <taxon>Azospirillaceae</taxon>
        <taxon>Azospirillum</taxon>
    </lineage>
</organism>
<evidence type="ECO:0000256" key="2">
    <source>
        <dbReference type="ARBA" id="ARBA00023136"/>
    </source>
</evidence>
<name>A0A3S0XEM9_9PROT</name>
<evidence type="ECO:0000313" key="8">
    <source>
        <dbReference type="Proteomes" id="UP000280346"/>
    </source>
</evidence>
<dbReference type="EMBL" id="RZIJ01000001">
    <property type="protein sequence ID" value="RUQ76040.1"/>
    <property type="molecule type" value="Genomic_DNA"/>
</dbReference>
<evidence type="ECO:0000256" key="3">
    <source>
        <dbReference type="ARBA" id="ARBA00023237"/>
    </source>
</evidence>
<dbReference type="AlphaFoldDB" id="A0A3S0XEM9"/>
<reference evidence="7 8" key="1">
    <citation type="submission" date="2018-12" db="EMBL/GenBank/DDBJ databases">
        <authorList>
            <person name="Yang Y."/>
        </authorList>
    </citation>
    <scope>NUCLEOTIDE SEQUENCE [LARGE SCALE GENOMIC DNA]</scope>
    <source>
        <strain evidence="7 8">GSF71</strain>
    </source>
</reference>
<dbReference type="InterPro" id="IPR006664">
    <property type="entry name" value="OMP_bac"/>
</dbReference>
<dbReference type="OrthoDB" id="9814546at2"/>
<gene>
    <name evidence="7" type="ORF">EJ913_02715</name>
</gene>
<sequence>MVQSHARDLHAEFDATVSKTDNAAMRKRLFSFAAGLLVALASAASAQTGAAQNVPLGPNPSECEIQAALLGTVGPGCPPLRMRRPPAPGPDTPALAPAAPAAPAPPVAKPDAVALPALTPPVDIAKPELRAAFRVEFAFNSAVIRDESRAILDRVGAVMAAPETGAMRFRIIGHTDAVGGDRANLTLSERRAKAVAAYLVEHHRIAPDRLEASGRGMRELLLPDQPKAAANRRVEIVNLGE</sequence>
<feature type="region of interest" description="Disordered" evidence="5">
    <location>
        <begin position="82"/>
        <end position="107"/>
    </location>
</feature>
<dbReference type="PROSITE" id="PS01068">
    <property type="entry name" value="OMPA_1"/>
    <property type="match status" value="1"/>
</dbReference>
<comment type="subcellular location">
    <subcellularLocation>
        <location evidence="1">Cell outer membrane</location>
    </subcellularLocation>
</comment>
<dbReference type="PROSITE" id="PS51123">
    <property type="entry name" value="OMPA_2"/>
    <property type="match status" value="1"/>
</dbReference>
<keyword evidence="2 4" id="KW-0472">Membrane</keyword>
<accession>A0A3S0XEM9</accession>
<dbReference type="InterPro" id="IPR036737">
    <property type="entry name" value="OmpA-like_sf"/>
</dbReference>
<dbReference type="PANTHER" id="PTHR30329">
    <property type="entry name" value="STATOR ELEMENT OF FLAGELLAR MOTOR COMPLEX"/>
    <property type="match status" value="1"/>
</dbReference>
<dbReference type="CDD" id="cd07185">
    <property type="entry name" value="OmpA_C-like"/>
    <property type="match status" value="1"/>
</dbReference>
<dbReference type="PANTHER" id="PTHR30329:SF21">
    <property type="entry name" value="LIPOPROTEIN YIAD-RELATED"/>
    <property type="match status" value="1"/>
</dbReference>
<feature type="domain" description="OmpA-like" evidence="6">
    <location>
        <begin position="124"/>
        <end position="241"/>
    </location>
</feature>
<dbReference type="PRINTS" id="PR01021">
    <property type="entry name" value="OMPADOMAIN"/>
</dbReference>
<dbReference type="Proteomes" id="UP000280346">
    <property type="component" value="Unassembled WGS sequence"/>
</dbReference>
<keyword evidence="8" id="KW-1185">Reference proteome</keyword>
<protein>
    <submittedName>
        <fullName evidence="7">OmpA family protein</fullName>
    </submittedName>
</protein>
<dbReference type="InterPro" id="IPR006665">
    <property type="entry name" value="OmpA-like"/>
</dbReference>
<dbReference type="InterPro" id="IPR050330">
    <property type="entry name" value="Bact_OuterMem_StrucFunc"/>
</dbReference>
<dbReference type="SUPFAM" id="SSF103088">
    <property type="entry name" value="OmpA-like"/>
    <property type="match status" value="1"/>
</dbReference>
<dbReference type="InterPro" id="IPR006690">
    <property type="entry name" value="OMPA-like_CS"/>
</dbReference>
<proteinExistence type="predicted"/>
<evidence type="ECO:0000313" key="7">
    <source>
        <dbReference type="EMBL" id="RUQ76040.1"/>
    </source>
</evidence>
<comment type="caution">
    <text evidence="7">The sequence shown here is derived from an EMBL/GenBank/DDBJ whole genome shotgun (WGS) entry which is preliminary data.</text>
</comment>
<keyword evidence="3" id="KW-0998">Cell outer membrane</keyword>
<evidence type="ECO:0000256" key="4">
    <source>
        <dbReference type="PROSITE-ProRule" id="PRU00473"/>
    </source>
</evidence>
<dbReference type="Gene3D" id="3.30.1330.60">
    <property type="entry name" value="OmpA-like domain"/>
    <property type="match status" value="1"/>
</dbReference>
<evidence type="ECO:0000256" key="5">
    <source>
        <dbReference type="SAM" id="MobiDB-lite"/>
    </source>
</evidence>